<dbReference type="InterPro" id="IPR011990">
    <property type="entry name" value="TPR-like_helical_dom_sf"/>
</dbReference>
<dbReference type="SUPFAM" id="SSF81901">
    <property type="entry name" value="HCP-like"/>
    <property type="match status" value="2"/>
</dbReference>
<name>A0ABS9TKI2_9PSEU</name>
<dbReference type="Pfam" id="PF07721">
    <property type="entry name" value="TPR_4"/>
    <property type="match status" value="2"/>
</dbReference>
<gene>
    <name evidence="1" type="ORF">MMF94_25425</name>
</gene>
<evidence type="ECO:0000313" key="1">
    <source>
        <dbReference type="EMBL" id="MCH6169049.1"/>
    </source>
</evidence>
<reference evidence="1 2" key="1">
    <citation type="submission" date="2022-03" db="EMBL/GenBank/DDBJ databases">
        <title>Pseudonocardia alaer sp. nov., a novel actinomycete isolated from reed forest soil.</title>
        <authorList>
            <person name="Wang L."/>
        </authorList>
    </citation>
    <scope>NUCLEOTIDE SEQUENCE [LARGE SCALE GENOMIC DNA]</scope>
    <source>
        <strain evidence="1 2">Y-16303</strain>
    </source>
</reference>
<accession>A0ABS9TKI2</accession>
<organism evidence="1 2">
    <name type="scientific">Pseudonocardia alaniniphila</name>
    <dbReference type="NCBI Taxonomy" id="75291"/>
    <lineage>
        <taxon>Bacteria</taxon>
        <taxon>Bacillati</taxon>
        <taxon>Actinomycetota</taxon>
        <taxon>Actinomycetes</taxon>
        <taxon>Pseudonocardiales</taxon>
        <taxon>Pseudonocardiaceae</taxon>
        <taxon>Pseudonocardia</taxon>
    </lineage>
</organism>
<dbReference type="Gene3D" id="1.25.40.10">
    <property type="entry name" value="Tetratricopeptide repeat domain"/>
    <property type="match status" value="2"/>
</dbReference>
<comment type="caution">
    <text evidence="1">The sequence shown here is derived from an EMBL/GenBank/DDBJ whole genome shotgun (WGS) entry which is preliminary data.</text>
</comment>
<proteinExistence type="predicted"/>
<dbReference type="EMBL" id="JAKXMK010000023">
    <property type="protein sequence ID" value="MCH6169049.1"/>
    <property type="molecule type" value="Genomic_DNA"/>
</dbReference>
<evidence type="ECO:0000313" key="2">
    <source>
        <dbReference type="Proteomes" id="UP001299970"/>
    </source>
</evidence>
<dbReference type="Proteomes" id="UP001299970">
    <property type="component" value="Unassembled WGS sequence"/>
</dbReference>
<protein>
    <recommendedName>
        <fullName evidence="3">Tetratricopeptide repeat protein</fullName>
    </recommendedName>
</protein>
<dbReference type="Pfam" id="PF13432">
    <property type="entry name" value="TPR_16"/>
    <property type="match status" value="2"/>
</dbReference>
<sequence>MTQPSSPPSEPLSAEGSALLDAGRPLDAVEVLRQGVAVGEPSAPDLLVRAYFESGSWFAAAEWLTVVVDQGGVRFAGRLGVARAELGDRAGAESMLRLAVESGEVTAANDLAILLRDEGRPGEAVQVLVQAAEAGDELASANLVELHLDADDLPAAREAAERYADESRPDTLVALADLRALEGRTDDADGWYRKAGELGALRAHIAYGQFLAGQGDQEGAERELREAEQREEPGWAHALGRFLLDQDRPDEARSYLQLAIDSGDTAARQAMIELDGGDPDDWG</sequence>
<dbReference type="InterPro" id="IPR011717">
    <property type="entry name" value="TPR-4"/>
</dbReference>
<dbReference type="RefSeq" id="WP_241039687.1">
    <property type="nucleotide sequence ID" value="NZ_BAAAJF010000040.1"/>
</dbReference>
<keyword evidence="2" id="KW-1185">Reference proteome</keyword>
<evidence type="ECO:0008006" key="3">
    <source>
        <dbReference type="Google" id="ProtNLM"/>
    </source>
</evidence>